<dbReference type="Proteomes" id="UP000684084">
    <property type="component" value="Unassembled WGS sequence"/>
</dbReference>
<organism evidence="4 5">
    <name type="scientific">Rhizophagus irregularis</name>
    <dbReference type="NCBI Taxonomy" id="588596"/>
    <lineage>
        <taxon>Eukaryota</taxon>
        <taxon>Fungi</taxon>
        <taxon>Fungi incertae sedis</taxon>
        <taxon>Mucoromycota</taxon>
        <taxon>Glomeromycotina</taxon>
        <taxon>Glomeromycetes</taxon>
        <taxon>Glomerales</taxon>
        <taxon>Glomeraceae</taxon>
        <taxon>Rhizophagus</taxon>
    </lineage>
</organism>
<dbReference type="EMBL" id="CAGKOT010000037">
    <property type="protein sequence ID" value="CAB5377340.1"/>
    <property type="molecule type" value="Genomic_DNA"/>
</dbReference>
<reference evidence="4" key="1">
    <citation type="submission" date="2020-05" db="EMBL/GenBank/DDBJ databases">
        <authorList>
            <person name="Rincon C."/>
            <person name="Sanders R I."/>
            <person name="Robbins C."/>
            <person name="Chaturvedi A."/>
        </authorList>
    </citation>
    <scope>NUCLEOTIDE SEQUENCE</scope>
    <source>
        <strain evidence="4">CHB12</strain>
    </source>
</reference>
<dbReference type="PANTHER" id="PTHR42919:SF8">
    <property type="entry name" value="N-ALPHA-ACETYLTRANSFERASE 50"/>
    <property type="match status" value="1"/>
</dbReference>
<name>A0A916ECH7_9GLOM</name>
<protein>
    <recommendedName>
        <fullName evidence="3">N-acetyltransferase domain-containing protein</fullName>
    </recommendedName>
</protein>
<dbReference type="InterPro" id="IPR000182">
    <property type="entry name" value="GNAT_dom"/>
</dbReference>
<dbReference type="PANTHER" id="PTHR42919">
    <property type="entry name" value="N-ALPHA-ACETYLTRANSFERASE"/>
    <property type="match status" value="1"/>
</dbReference>
<evidence type="ECO:0000313" key="5">
    <source>
        <dbReference type="Proteomes" id="UP000684084"/>
    </source>
</evidence>
<comment type="caution">
    <text evidence="4">The sequence shown here is derived from an EMBL/GenBank/DDBJ whole genome shotgun (WGS) entry which is preliminary data.</text>
</comment>
<dbReference type="CDD" id="cd04301">
    <property type="entry name" value="NAT_SF"/>
    <property type="match status" value="1"/>
</dbReference>
<dbReference type="Pfam" id="PF00583">
    <property type="entry name" value="Acetyltransf_1"/>
    <property type="match status" value="1"/>
</dbReference>
<feature type="domain" description="N-acetyltransferase" evidence="3">
    <location>
        <begin position="37"/>
        <end position="180"/>
    </location>
</feature>
<dbReference type="OrthoDB" id="2306799at2759"/>
<proteinExistence type="predicted"/>
<evidence type="ECO:0000313" key="4">
    <source>
        <dbReference type="EMBL" id="CAB5377340.1"/>
    </source>
</evidence>
<evidence type="ECO:0000256" key="1">
    <source>
        <dbReference type="ARBA" id="ARBA00022679"/>
    </source>
</evidence>
<evidence type="ECO:0000256" key="2">
    <source>
        <dbReference type="ARBA" id="ARBA00023315"/>
    </source>
</evidence>
<accession>A0A916ECH7</accession>
<keyword evidence="1" id="KW-0808">Transferase</keyword>
<sequence>MTIQDNCKKNYVANLNNNYITKVLATATGPVLEAQRATFSNLFTQSFSHAYRDLQLDLFDLPQEQTLSSYLEHSFNATWSLIQSGKLQLWVEVSRDSSELVVGFICVQTKDDICYIEQFVVHPDFQRIKIGSNLIKAVEERYRLIWLHTRHINEVAISFYTRNGFIRSDADDGDMAYPIEFPSRSSKTFMLMKKVIS</sequence>
<dbReference type="PROSITE" id="PS51186">
    <property type="entry name" value="GNAT"/>
    <property type="match status" value="1"/>
</dbReference>
<dbReference type="AlphaFoldDB" id="A0A916ECH7"/>
<gene>
    <name evidence="4" type="ORF">CHRIB12_LOCUS15719</name>
</gene>
<dbReference type="InterPro" id="IPR051556">
    <property type="entry name" value="N-term/lysine_N-AcTrnsfr"/>
</dbReference>
<dbReference type="GO" id="GO:0016747">
    <property type="term" value="F:acyltransferase activity, transferring groups other than amino-acyl groups"/>
    <property type="evidence" value="ECO:0007669"/>
    <property type="project" value="InterPro"/>
</dbReference>
<dbReference type="VEuPathDB" id="FungiDB:RhiirFUN_000235"/>
<keyword evidence="2" id="KW-0012">Acyltransferase</keyword>
<evidence type="ECO:0000259" key="3">
    <source>
        <dbReference type="PROSITE" id="PS51186"/>
    </source>
</evidence>